<dbReference type="InterPro" id="IPR024529">
    <property type="entry name" value="ECF_trnsprt_substrate-spec"/>
</dbReference>
<dbReference type="Proteomes" id="UP000027129">
    <property type="component" value="Unassembled WGS sequence"/>
</dbReference>
<evidence type="ECO:0000313" key="5">
    <source>
        <dbReference type="Proteomes" id="UP001238155"/>
    </source>
</evidence>
<organism evidence="3 5">
    <name type="scientific">Ligilactobacillus animalis</name>
    <dbReference type="NCBI Taxonomy" id="1605"/>
    <lineage>
        <taxon>Bacteria</taxon>
        <taxon>Bacillati</taxon>
        <taxon>Bacillota</taxon>
        <taxon>Bacilli</taxon>
        <taxon>Lactobacillales</taxon>
        <taxon>Lactobacillaceae</taxon>
        <taxon>Ligilactobacillus</taxon>
    </lineage>
</organism>
<dbReference type="Proteomes" id="UP001238155">
    <property type="component" value="Chromosome"/>
</dbReference>
<feature type="transmembrane region" description="Helical" evidence="1">
    <location>
        <begin position="72"/>
        <end position="90"/>
    </location>
</feature>
<feature type="transmembrane region" description="Helical" evidence="1">
    <location>
        <begin position="102"/>
        <end position="124"/>
    </location>
</feature>
<keyword evidence="1" id="KW-0812">Transmembrane</keyword>
<dbReference type="GO" id="GO:0022857">
    <property type="term" value="F:transmembrane transporter activity"/>
    <property type="evidence" value="ECO:0007669"/>
    <property type="project" value="InterPro"/>
</dbReference>
<keyword evidence="4" id="KW-1185">Reference proteome</keyword>
<keyword evidence="1" id="KW-1133">Transmembrane helix</keyword>
<dbReference type="Gene3D" id="1.10.1760.20">
    <property type="match status" value="1"/>
</dbReference>
<accession>A0AAJ6K1J6</accession>
<evidence type="ECO:0000256" key="1">
    <source>
        <dbReference type="SAM" id="Phobius"/>
    </source>
</evidence>
<reference evidence="2 4" key="1">
    <citation type="submission" date="2014-04" db="EMBL/GenBank/DDBJ databases">
        <title>Draft Genome Sequence of Lactobacillus animalis 381-IL-28.</title>
        <authorList>
            <person name="Sturino J.M."/>
            <person name="Rajendran M."/>
            <person name="Altermann E."/>
        </authorList>
    </citation>
    <scope>NUCLEOTIDE SEQUENCE [LARGE SCALE GENOMIC DNA]</scope>
    <source>
        <strain evidence="2 4">381-IL-28</strain>
    </source>
</reference>
<feature type="transmembrane region" description="Helical" evidence="1">
    <location>
        <begin position="6"/>
        <end position="30"/>
    </location>
</feature>
<feature type="transmembrane region" description="Helical" evidence="1">
    <location>
        <begin position="42"/>
        <end position="66"/>
    </location>
</feature>
<feature type="transmembrane region" description="Helical" evidence="1">
    <location>
        <begin position="144"/>
        <end position="173"/>
    </location>
</feature>
<sequence>MPKRTTPRYLTLCALGITLNIIGSNLALFLHLPLYLDTLGTMLCATLLGPTAGLLVGGSTALLVGMTTDVFSLYYSPIQLLIGLIVGFIFKYRTPTKIWQLFLAALLISLPGTLASTAITYFLFNGITSSGSSMFVQILSGAGVHQALAIFLVQISTDYCDRLLTLYLIWLLYRKLQPRFSFKA</sequence>
<dbReference type="EMBL" id="JMHU01000011">
    <property type="protein sequence ID" value="KDA45767.1"/>
    <property type="molecule type" value="Genomic_DNA"/>
</dbReference>
<evidence type="ECO:0000313" key="3">
    <source>
        <dbReference type="EMBL" id="WHQ80448.1"/>
    </source>
</evidence>
<keyword evidence="1" id="KW-0472">Membrane</keyword>
<evidence type="ECO:0000313" key="4">
    <source>
        <dbReference type="Proteomes" id="UP000027129"/>
    </source>
</evidence>
<dbReference type="EMBL" id="CP123751">
    <property type="protein sequence ID" value="WHQ80448.1"/>
    <property type="molecule type" value="Genomic_DNA"/>
</dbReference>
<proteinExistence type="predicted"/>
<dbReference type="AlphaFoldDB" id="A0AAJ6K1J6"/>
<gene>
    <name evidence="2" type="ORF">Lani381_1204</name>
    <name evidence="3" type="ORF">QFF56_01650</name>
</gene>
<protein>
    <submittedName>
        <fullName evidence="3">ECF transporter S component</fullName>
    </submittedName>
</protein>
<dbReference type="Pfam" id="PF12822">
    <property type="entry name" value="ECF_trnsprt"/>
    <property type="match status" value="1"/>
</dbReference>
<reference evidence="3" key="2">
    <citation type="submission" date="2023-04" db="EMBL/GenBank/DDBJ databases">
        <title>Four porcine-derived lactic acid bacteria strains analyses and their evaluation as potential probiotics based on genomics.</title>
        <authorList>
            <person name="Niu D."/>
        </authorList>
    </citation>
    <scope>NUCLEOTIDE SEQUENCE</scope>
    <source>
        <strain evidence="3">ZSB1</strain>
    </source>
</reference>
<name>A0AAJ6K1J6_9LACO</name>
<evidence type="ECO:0000313" key="2">
    <source>
        <dbReference type="EMBL" id="KDA45767.1"/>
    </source>
</evidence>
<dbReference type="RefSeq" id="WP_010688546.1">
    <property type="nucleotide sequence ID" value="NZ_CAJKXD010000011.1"/>
</dbReference>